<dbReference type="EMBL" id="WIXE01006493">
    <property type="protein sequence ID" value="KAK5981240.1"/>
    <property type="molecule type" value="Genomic_DNA"/>
</dbReference>
<evidence type="ECO:0000313" key="2">
    <source>
        <dbReference type="Proteomes" id="UP001331761"/>
    </source>
</evidence>
<keyword evidence="2" id="KW-1185">Reference proteome</keyword>
<gene>
    <name evidence="1" type="ORF">GCK32_015566</name>
</gene>
<accession>A0AAN8FN66</accession>
<comment type="caution">
    <text evidence="1">The sequence shown here is derived from an EMBL/GenBank/DDBJ whole genome shotgun (WGS) entry which is preliminary data.</text>
</comment>
<sequence>MSLQLLRRPQPLPRFRDEENGIHAQWRIKGFFYRKARFPKWSLKGEARVKYASLVVHGRYPRREKQIALVSLSFPNLITA</sequence>
<dbReference type="Proteomes" id="UP001331761">
    <property type="component" value="Unassembled WGS sequence"/>
</dbReference>
<organism evidence="1 2">
    <name type="scientific">Trichostrongylus colubriformis</name>
    <name type="common">Black scour worm</name>
    <dbReference type="NCBI Taxonomy" id="6319"/>
    <lineage>
        <taxon>Eukaryota</taxon>
        <taxon>Metazoa</taxon>
        <taxon>Ecdysozoa</taxon>
        <taxon>Nematoda</taxon>
        <taxon>Chromadorea</taxon>
        <taxon>Rhabditida</taxon>
        <taxon>Rhabditina</taxon>
        <taxon>Rhabditomorpha</taxon>
        <taxon>Strongyloidea</taxon>
        <taxon>Trichostrongylidae</taxon>
        <taxon>Trichostrongylus</taxon>
    </lineage>
</organism>
<protein>
    <submittedName>
        <fullName evidence="1">Uncharacterized protein</fullName>
    </submittedName>
</protein>
<reference evidence="1 2" key="1">
    <citation type="submission" date="2019-10" db="EMBL/GenBank/DDBJ databases">
        <title>Assembly and Annotation for the nematode Trichostrongylus colubriformis.</title>
        <authorList>
            <person name="Martin J."/>
        </authorList>
    </citation>
    <scope>NUCLEOTIDE SEQUENCE [LARGE SCALE GENOMIC DNA]</scope>
    <source>
        <strain evidence="1">G859</strain>
        <tissue evidence="1">Whole worm</tissue>
    </source>
</reference>
<proteinExistence type="predicted"/>
<dbReference type="AlphaFoldDB" id="A0AAN8FN66"/>
<name>A0AAN8FN66_TRICO</name>
<evidence type="ECO:0000313" key="1">
    <source>
        <dbReference type="EMBL" id="KAK5981240.1"/>
    </source>
</evidence>